<gene>
    <name evidence="1" type="ORF">MJG53_008599</name>
</gene>
<evidence type="ECO:0000313" key="1">
    <source>
        <dbReference type="EMBL" id="KAI4583386.1"/>
    </source>
</evidence>
<comment type="caution">
    <text evidence="1">The sequence shown here is derived from an EMBL/GenBank/DDBJ whole genome shotgun (WGS) entry which is preliminary data.</text>
</comment>
<proteinExistence type="predicted"/>
<accession>A0ACB9V1N6</accession>
<protein>
    <submittedName>
        <fullName evidence="1">Uncharacterized protein</fullName>
    </submittedName>
</protein>
<reference evidence="1" key="1">
    <citation type="submission" date="2022-03" db="EMBL/GenBank/DDBJ databases">
        <title>Genomic analyses of argali, domestic sheep and their hybrids provide insights into chromosomal evolution, heterosis and genetic basis of agronomic traits.</title>
        <authorList>
            <person name="Li M."/>
        </authorList>
    </citation>
    <scope>NUCLEOTIDE SEQUENCE</scope>
    <source>
        <strain evidence="1">F1 hybrid</strain>
    </source>
</reference>
<dbReference type="Proteomes" id="UP001057279">
    <property type="component" value="Linkage Group LG07"/>
</dbReference>
<evidence type="ECO:0000313" key="2">
    <source>
        <dbReference type="Proteomes" id="UP001057279"/>
    </source>
</evidence>
<sequence>MPPTSLKYCIFPQDYSLPHLQSHFTIFCLFALHTVLHPSLLLNSYNYLLISNICVVLRSATQLHLSLCDPMDYSLPGSSAHGIFQARILEWVAISYSRNKHQTSTIL</sequence>
<organism evidence="1 2">
    <name type="scientific">Ovis ammon polii x Ovis aries</name>
    <dbReference type="NCBI Taxonomy" id="2918886"/>
    <lineage>
        <taxon>Eukaryota</taxon>
        <taxon>Metazoa</taxon>
        <taxon>Chordata</taxon>
        <taxon>Craniata</taxon>
        <taxon>Vertebrata</taxon>
        <taxon>Euteleostomi</taxon>
        <taxon>Mammalia</taxon>
        <taxon>Eutheria</taxon>
        <taxon>Laurasiatheria</taxon>
        <taxon>Artiodactyla</taxon>
        <taxon>Ruminantia</taxon>
        <taxon>Pecora</taxon>
        <taxon>Bovidae</taxon>
        <taxon>Caprinae</taxon>
        <taxon>Ovis</taxon>
    </lineage>
</organism>
<name>A0ACB9V1N6_9CETA</name>
<keyword evidence="2" id="KW-1185">Reference proteome</keyword>
<dbReference type="EMBL" id="CM043032">
    <property type="protein sequence ID" value="KAI4583386.1"/>
    <property type="molecule type" value="Genomic_DNA"/>
</dbReference>